<dbReference type="InterPro" id="IPR004089">
    <property type="entry name" value="MCPsignal_dom"/>
</dbReference>
<dbReference type="InterPro" id="IPR004090">
    <property type="entry name" value="Chemotax_Me-accpt_rcpt"/>
</dbReference>
<sequence length="551" mass="57938">MRLSNLKIGVRLYMAFGLIVAMLATLVVVAEVNFSRLGTANSWNVHTYEVLAEANALQENLINMETGQRGFSLTGNDASLEPFVAGKAAFTNNLAKIAELTSDNPVQQQRLKDLAAAEQQWLREAVEPAIALRRSGGDQPETMAAVVQLAQSNKGKAAMDAMRAQLAVIRDGEQVLLTQRSADLAAQRTRTDILLIGGGILATVIAAVLALLLTRNITVPLQGAVALAQRVAKGDLSSHVVVASKDETGELMQALSDMNAALYNIVQEVRSGTDTIATASAEISAGNMDLSSRTEQQAGSLEETASSMEELTATVKQNADNAREARDLASSASSVAVRGGAMVAEVVTTMGSINDSAHKIVDIIGVIDSIAFQTNILALNAAVEAARAGEQGRGFAVVATEVRNLAQRSASAAKEIKVLIDDSVSKVDAGSKLVDRAGATMQEVVDSVQRVNHIISDIAAASAEQRQGIEQVNDAITQMDQVTQQNAALVEEAAAASNAMQEQAAALAHAVSVFQLEPAHPAPAVRQDRHPVREPHARPARPAGGMAMLSA</sequence>
<dbReference type="SMART" id="SM00283">
    <property type="entry name" value="MA"/>
    <property type="match status" value="1"/>
</dbReference>
<gene>
    <name evidence="9" type="ORF">SR858_23190</name>
</gene>
<evidence type="ECO:0000259" key="8">
    <source>
        <dbReference type="PROSITE" id="PS50885"/>
    </source>
</evidence>
<dbReference type="PRINTS" id="PR00260">
    <property type="entry name" value="CHEMTRNSDUCR"/>
</dbReference>
<dbReference type="GeneID" id="43164892"/>
<dbReference type="PANTHER" id="PTHR43531">
    <property type="entry name" value="PROTEIN ICFG"/>
    <property type="match status" value="1"/>
</dbReference>
<comment type="similarity">
    <text evidence="2">Belongs to the methyl-accepting chemotaxis (MCP) protein family.</text>
</comment>
<feature type="domain" description="HAMP" evidence="8">
    <location>
        <begin position="215"/>
        <end position="267"/>
    </location>
</feature>
<dbReference type="PROSITE" id="PS50111">
    <property type="entry name" value="CHEMOTAXIS_TRANSDUC_2"/>
    <property type="match status" value="1"/>
</dbReference>
<dbReference type="EMBL" id="CP140152">
    <property type="protein sequence ID" value="WQH03922.1"/>
    <property type="molecule type" value="Genomic_DNA"/>
</dbReference>
<keyword evidence="6" id="KW-1133">Transmembrane helix</keyword>
<dbReference type="Pfam" id="PF05227">
    <property type="entry name" value="CHASE3"/>
    <property type="match status" value="1"/>
</dbReference>
<keyword evidence="1" id="KW-0488">Methylation</keyword>
<evidence type="ECO:0000256" key="6">
    <source>
        <dbReference type="SAM" id="Phobius"/>
    </source>
</evidence>
<evidence type="ECO:0000256" key="5">
    <source>
        <dbReference type="SAM" id="MobiDB-lite"/>
    </source>
</evidence>
<feature type="transmembrane region" description="Helical" evidence="6">
    <location>
        <begin position="193"/>
        <end position="213"/>
    </location>
</feature>
<reference evidence="9 10" key="1">
    <citation type="submission" date="2023-11" db="EMBL/GenBank/DDBJ databases">
        <title>MicrobeMod: A computational toolkit for identifying prokaryotic methylation and restriction-modification with nanopore sequencing.</title>
        <authorList>
            <person name="Crits-Christoph A."/>
            <person name="Kang S.C."/>
            <person name="Lee H."/>
            <person name="Ostrov N."/>
        </authorList>
    </citation>
    <scope>NUCLEOTIDE SEQUENCE [LARGE SCALE GENOMIC DNA]</scope>
    <source>
        <strain evidence="9 10">ATCC 25935</strain>
    </source>
</reference>
<organism evidence="9 10">
    <name type="scientific">Duganella zoogloeoides</name>
    <dbReference type="NCBI Taxonomy" id="75659"/>
    <lineage>
        <taxon>Bacteria</taxon>
        <taxon>Pseudomonadati</taxon>
        <taxon>Pseudomonadota</taxon>
        <taxon>Betaproteobacteria</taxon>
        <taxon>Burkholderiales</taxon>
        <taxon>Oxalobacteraceae</taxon>
        <taxon>Telluria group</taxon>
        <taxon>Duganella</taxon>
    </lineage>
</organism>
<evidence type="ECO:0000256" key="3">
    <source>
        <dbReference type="PROSITE-ProRule" id="PRU00284"/>
    </source>
</evidence>
<protein>
    <submittedName>
        <fullName evidence="9">Methyl-accepting chemotaxis protein</fullName>
    </submittedName>
</protein>
<keyword evidence="6" id="KW-0472">Membrane</keyword>
<feature type="compositionally biased region" description="Basic and acidic residues" evidence="5">
    <location>
        <begin position="526"/>
        <end position="537"/>
    </location>
</feature>
<feature type="transmembrane region" description="Helical" evidence="6">
    <location>
        <begin position="12"/>
        <end position="34"/>
    </location>
</feature>
<dbReference type="PANTHER" id="PTHR43531:SF14">
    <property type="entry name" value="METHYL-ACCEPTING CHEMOTAXIS PROTEIN I-RELATED"/>
    <property type="match status" value="1"/>
</dbReference>
<dbReference type="CDD" id="cd06225">
    <property type="entry name" value="HAMP"/>
    <property type="match status" value="1"/>
</dbReference>
<dbReference type="SMART" id="SM00304">
    <property type="entry name" value="HAMP"/>
    <property type="match status" value="1"/>
</dbReference>
<dbReference type="InterPro" id="IPR051310">
    <property type="entry name" value="MCP_chemotaxis"/>
</dbReference>
<feature type="region of interest" description="Disordered" evidence="5">
    <location>
        <begin position="523"/>
        <end position="551"/>
    </location>
</feature>
<evidence type="ECO:0000256" key="2">
    <source>
        <dbReference type="ARBA" id="ARBA00029447"/>
    </source>
</evidence>
<evidence type="ECO:0000313" key="10">
    <source>
        <dbReference type="Proteomes" id="UP001326110"/>
    </source>
</evidence>
<dbReference type="SUPFAM" id="SSF58104">
    <property type="entry name" value="Methyl-accepting chemotaxis protein (MCP) signaling domain"/>
    <property type="match status" value="1"/>
</dbReference>
<evidence type="ECO:0000256" key="1">
    <source>
        <dbReference type="ARBA" id="ARBA00022481"/>
    </source>
</evidence>
<name>A0ABZ0XXJ1_9BURK</name>
<accession>A0ABZ0XXJ1</accession>
<dbReference type="InterPro" id="IPR003660">
    <property type="entry name" value="HAMP_dom"/>
</dbReference>
<proteinExistence type="inferred from homology"/>
<keyword evidence="10" id="KW-1185">Reference proteome</keyword>
<keyword evidence="4" id="KW-0175">Coiled coil</keyword>
<feature type="domain" description="Methyl-accepting transducer" evidence="7">
    <location>
        <begin position="272"/>
        <end position="501"/>
    </location>
</feature>
<evidence type="ECO:0000256" key="4">
    <source>
        <dbReference type="SAM" id="Coils"/>
    </source>
</evidence>
<dbReference type="Pfam" id="PF00015">
    <property type="entry name" value="MCPsignal"/>
    <property type="match status" value="1"/>
</dbReference>
<feature type="coiled-coil region" evidence="4">
    <location>
        <begin position="472"/>
        <end position="499"/>
    </location>
</feature>
<dbReference type="PROSITE" id="PS50885">
    <property type="entry name" value="HAMP"/>
    <property type="match status" value="1"/>
</dbReference>
<keyword evidence="6" id="KW-0812">Transmembrane</keyword>
<evidence type="ECO:0000313" key="9">
    <source>
        <dbReference type="EMBL" id="WQH03922.1"/>
    </source>
</evidence>
<dbReference type="Gene3D" id="1.10.287.950">
    <property type="entry name" value="Methyl-accepting chemotaxis protein"/>
    <property type="match status" value="1"/>
</dbReference>
<dbReference type="InterPro" id="IPR007891">
    <property type="entry name" value="CHASE3"/>
</dbReference>
<dbReference type="RefSeq" id="WP_019923272.1">
    <property type="nucleotide sequence ID" value="NZ_CP140152.1"/>
</dbReference>
<dbReference type="Proteomes" id="UP001326110">
    <property type="component" value="Chromosome"/>
</dbReference>
<dbReference type="CDD" id="cd19410">
    <property type="entry name" value="HK9-like_sensor"/>
    <property type="match status" value="1"/>
</dbReference>
<evidence type="ECO:0000259" key="7">
    <source>
        <dbReference type="PROSITE" id="PS50111"/>
    </source>
</evidence>
<dbReference type="Pfam" id="PF00672">
    <property type="entry name" value="HAMP"/>
    <property type="match status" value="1"/>
</dbReference>
<keyword evidence="3" id="KW-0807">Transducer</keyword>
<dbReference type="CDD" id="cd11386">
    <property type="entry name" value="MCP_signal"/>
    <property type="match status" value="1"/>
</dbReference>